<dbReference type="EMBL" id="CANTUO010000001">
    <property type="protein sequence ID" value="CAI5757219.1"/>
    <property type="molecule type" value="Genomic_DNA"/>
</dbReference>
<sequence length="251" mass="30008">MSKNSNQQDDYLNRRPNPKDWTQPKAPYNPYDPNDIRPSQGYPSEFKLPGQSPSGFSSLPRQPTQYQQVNETMERLNYIARPKSDIYPNQYKILRKVDTNKRLDLGSRYFSTLLTSGLVIYFTFFYRWNDGKENVFSDFRRFQLKLKEKIKGGLNEQDYDDLYHPKSAGIVLKNVKDSQYISEDIRRNKEHEDLILNRPSERHILEAERIKQEQEEKMLRDLDLYKQYGNELRDELDNNDISKKKKWFGIF</sequence>
<name>A0A9W4X9J3_9ASCO</name>
<evidence type="ECO:0000313" key="4">
    <source>
        <dbReference type="Proteomes" id="UP001152885"/>
    </source>
</evidence>
<feature type="region of interest" description="Disordered" evidence="1">
    <location>
        <begin position="1"/>
        <end position="63"/>
    </location>
</feature>
<accession>A0A9W4X9J3</accession>
<comment type="caution">
    <text evidence="3">The sequence shown here is derived from an EMBL/GenBank/DDBJ whole genome shotgun (WGS) entry which is preliminary data.</text>
</comment>
<evidence type="ECO:0000313" key="3">
    <source>
        <dbReference type="EMBL" id="CAI5757219.1"/>
    </source>
</evidence>
<feature type="compositionally biased region" description="Polar residues" evidence="1">
    <location>
        <begin position="1"/>
        <end position="10"/>
    </location>
</feature>
<dbReference type="AlphaFoldDB" id="A0A9W4X9J3"/>
<keyword evidence="2" id="KW-1133">Transmembrane helix</keyword>
<keyword evidence="2" id="KW-0812">Transmembrane</keyword>
<protein>
    <submittedName>
        <fullName evidence="3">Uncharacterized protein</fullName>
    </submittedName>
</protein>
<reference evidence="3" key="1">
    <citation type="submission" date="2022-12" db="EMBL/GenBank/DDBJ databases">
        <authorList>
            <person name="Brejova B."/>
        </authorList>
    </citation>
    <scope>NUCLEOTIDE SEQUENCE</scope>
</reference>
<keyword evidence="4" id="KW-1185">Reference proteome</keyword>
<organism evidence="3 4">
    <name type="scientific">Candida verbasci</name>
    <dbReference type="NCBI Taxonomy" id="1227364"/>
    <lineage>
        <taxon>Eukaryota</taxon>
        <taxon>Fungi</taxon>
        <taxon>Dikarya</taxon>
        <taxon>Ascomycota</taxon>
        <taxon>Saccharomycotina</taxon>
        <taxon>Pichiomycetes</taxon>
        <taxon>Debaryomycetaceae</taxon>
        <taxon>Candida/Lodderomyces clade</taxon>
        <taxon>Candida</taxon>
    </lineage>
</organism>
<evidence type="ECO:0000256" key="2">
    <source>
        <dbReference type="SAM" id="Phobius"/>
    </source>
</evidence>
<proteinExistence type="predicted"/>
<dbReference type="Proteomes" id="UP001152885">
    <property type="component" value="Unassembled WGS sequence"/>
</dbReference>
<feature type="transmembrane region" description="Helical" evidence="2">
    <location>
        <begin position="109"/>
        <end position="128"/>
    </location>
</feature>
<keyword evidence="2" id="KW-0472">Membrane</keyword>
<gene>
    <name evidence="3" type="ORF">CANVERA_P1736</name>
</gene>
<dbReference type="OrthoDB" id="4083086at2759"/>
<evidence type="ECO:0000256" key="1">
    <source>
        <dbReference type="SAM" id="MobiDB-lite"/>
    </source>
</evidence>
<feature type="compositionally biased region" description="Polar residues" evidence="1">
    <location>
        <begin position="51"/>
        <end position="63"/>
    </location>
</feature>